<reference evidence="10" key="1">
    <citation type="journal article" date="2015" name="Genome Announc.">
        <title>Genome sequence of the AIDS-associated pathogen Penicillium marneffei (ATCC18224) and its near taxonomic relative Talaromyces stipitatus (ATCC10500).</title>
        <authorList>
            <person name="Nierman W.C."/>
            <person name="Fedorova-Abrams N.D."/>
            <person name="Andrianopoulos A."/>
        </authorList>
    </citation>
    <scope>NUCLEOTIDE SEQUENCE [LARGE SCALE GENOMIC DNA]</scope>
    <source>
        <strain evidence="10">ATCC 10500 / CBS 375.48 / QM 6759 / NRRL 1006</strain>
    </source>
</reference>
<dbReference type="PROSITE" id="PS00463">
    <property type="entry name" value="ZN2_CY6_FUNGAL_1"/>
    <property type="match status" value="1"/>
</dbReference>
<dbReference type="PhylomeDB" id="B8MIS8"/>
<name>B8MIS8_TALSN</name>
<dbReference type="Pfam" id="PF04082">
    <property type="entry name" value="Fungal_trans"/>
    <property type="match status" value="1"/>
</dbReference>
<evidence type="ECO:0000256" key="1">
    <source>
        <dbReference type="ARBA" id="ARBA00004123"/>
    </source>
</evidence>
<dbReference type="STRING" id="441959.B8MIS8"/>
<dbReference type="OrthoDB" id="4898680at2759"/>
<comment type="subcellular location">
    <subcellularLocation>
        <location evidence="1">Nucleus</location>
    </subcellularLocation>
</comment>
<evidence type="ECO:0000256" key="3">
    <source>
        <dbReference type="ARBA" id="ARBA00023015"/>
    </source>
</evidence>
<dbReference type="OMA" id="THNTCVE"/>
<dbReference type="InterPro" id="IPR050613">
    <property type="entry name" value="Sec_Metabolite_Reg"/>
</dbReference>
<proteinExistence type="predicted"/>
<dbReference type="GeneID" id="8109403"/>
<dbReference type="GO" id="GO:0006351">
    <property type="term" value="P:DNA-templated transcription"/>
    <property type="evidence" value="ECO:0007669"/>
    <property type="project" value="InterPro"/>
</dbReference>
<dbReference type="PANTHER" id="PTHR31001:SF82">
    <property type="entry name" value="ZN(II)2CYS6 TRANSCRIPTION FACTOR (EUROFUNG)"/>
    <property type="match status" value="1"/>
</dbReference>
<organism evidence="9 10">
    <name type="scientific">Talaromyces stipitatus (strain ATCC 10500 / CBS 375.48 / QM 6759 / NRRL 1006)</name>
    <name type="common">Penicillium stipitatum</name>
    <dbReference type="NCBI Taxonomy" id="441959"/>
    <lineage>
        <taxon>Eukaryota</taxon>
        <taxon>Fungi</taxon>
        <taxon>Dikarya</taxon>
        <taxon>Ascomycota</taxon>
        <taxon>Pezizomycotina</taxon>
        <taxon>Eurotiomycetes</taxon>
        <taxon>Eurotiomycetidae</taxon>
        <taxon>Eurotiales</taxon>
        <taxon>Trichocomaceae</taxon>
        <taxon>Talaromyces</taxon>
        <taxon>Talaromyces sect. Talaromyces</taxon>
    </lineage>
</organism>
<feature type="compositionally biased region" description="Low complexity" evidence="7">
    <location>
        <begin position="635"/>
        <end position="644"/>
    </location>
</feature>
<dbReference type="GO" id="GO:0008270">
    <property type="term" value="F:zinc ion binding"/>
    <property type="evidence" value="ECO:0007669"/>
    <property type="project" value="InterPro"/>
</dbReference>
<dbReference type="PROSITE" id="PS50048">
    <property type="entry name" value="ZN2_CY6_FUNGAL_2"/>
    <property type="match status" value="1"/>
</dbReference>
<dbReference type="CDD" id="cd12148">
    <property type="entry name" value="fungal_TF_MHR"/>
    <property type="match status" value="1"/>
</dbReference>
<keyword evidence="3" id="KW-0805">Transcription regulation</keyword>
<feature type="region of interest" description="Disordered" evidence="7">
    <location>
        <begin position="47"/>
        <end position="68"/>
    </location>
</feature>
<gene>
    <name evidence="9" type="ORF">TSTA_050290</name>
</gene>
<dbReference type="EMBL" id="EQ962657">
    <property type="protein sequence ID" value="EED15590.1"/>
    <property type="molecule type" value="Genomic_DNA"/>
</dbReference>
<dbReference type="GO" id="GO:0003677">
    <property type="term" value="F:DNA binding"/>
    <property type="evidence" value="ECO:0007669"/>
    <property type="project" value="UniProtKB-KW"/>
</dbReference>
<dbReference type="GO" id="GO:0000981">
    <property type="term" value="F:DNA-binding transcription factor activity, RNA polymerase II-specific"/>
    <property type="evidence" value="ECO:0007669"/>
    <property type="project" value="InterPro"/>
</dbReference>
<evidence type="ECO:0000259" key="8">
    <source>
        <dbReference type="PROSITE" id="PS50048"/>
    </source>
</evidence>
<accession>B8MIS8</accession>
<dbReference type="HOGENOM" id="CLU_013296_1_1_1"/>
<dbReference type="CDD" id="cd00067">
    <property type="entry name" value="GAL4"/>
    <property type="match status" value="1"/>
</dbReference>
<feature type="domain" description="Zn(2)-C6 fungal-type" evidence="8">
    <location>
        <begin position="10"/>
        <end position="42"/>
    </location>
</feature>
<dbReference type="InterPro" id="IPR036864">
    <property type="entry name" value="Zn2-C6_fun-type_DNA-bd_sf"/>
</dbReference>
<dbReference type="GO" id="GO:0005634">
    <property type="term" value="C:nucleus"/>
    <property type="evidence" value="ECO:0007669"/>
    <property type="project" value="UniProtKB-SubCell"/>
</dbReference>
<sequence length="742" mass="84235">MLRRNGKPTSCEPCRVAKVRCDHSTPICRRCKDKGITNKCYYHPAPLTKPKSPNDGTGPPASKRRNKLKDHVRLCGEEETIAARTLTGIRKRAASPGVAASRISNNSNYLGTTSYLSVFKETPSWVPRASWNCTLQAEFEHWRSDHTYTCARLVRLLCAIGFHRKQITWYYGRGRFTKIPAPLVLDSLRLVQEHIEKNAWQQERNWGKIYDQITAATSHSLKLTSKTTPAEFYSLFTGENLRWEFVGFIFALCGTTVECRYKPTHVLNLRNGEEMDVDTFTKEMLLASNACIEICRQYEHVNDLMIWMYQCHISLGSEVLGETSERLYSLFGDMVSEIYAMGLHRDHHSTNVPFFLSETRKRILATIHKSDKNIATLFGRPPRLPYQYCDFALPLDLSDDQLFLDEQCLEVVLNKLDSEGWNCQGQLYPATVIRMRHILSTLGEKMLELSLGSRTTSYHNDLLRTYKLCQWTWDQIPVRFRYCSSCWEDGDVTDCLATAIVYLEYLLSVFQIQRIRRQENPETTKDLLDTSVQLLSVTLDLTKQFQYAEIQRNFGWLFLAFSCPAAGLLVTEVRRHTISNQPLPCSSPRSEIIRNLSYLISWFQSIELPSALTGTLCKELIKVISRLLDEALDYQQPSPSSSQPIPTNSGATDNFDVNSANNNTIPLQPPEETDISGSQQSLLGLMDGDPIESLWLGMGMEYGVSDDAFHGLGRGLVSDGMNWLDELGLNTDLDDRAGVPGS</sequence>
<dbReference type="eggNOG" id="ENOG502SI1U">
    <property type="taxonomic scope" value="Eukaryota"/>
</dbReference>
<dbReference type="PANTHER" id="PTHR31001">
    <property type="entry name" value="UNCHARACTERIZED TRANSCRIPTIONAL REGULATORY PROTEIN"/>
    <property type="match status" value="1"/>
</dbReference>
<keyword evidence="5" id="KW-0804">Transcription</keyword>
<evidence type="ECO:0000256" key="5">
    <source>
        <dbReference type="ARBA" id="ARBA00023163"/>
    </source>
</evidence>
<dbReference type="VEuPathDB" id="FungiDB:TSTA_050290"/>
<dbReference type="RefSeq" id="XP_002485543.1">
    <property type="nucleotide sequence ID" value="XM_002485498.1"/>
</dbReference>
<evidence type="ECO:0000256" key="4">
    <source>
        <dbReference type="ARBA" id="ARBA00023125"/>
    </source>
</evidence>
<dbReference type="Pfam" id="PF00172">
    <property type="entry name" value="Zn_clus"/>
    <property type="match status" value="1"/>
</dbReference>
<dbReference type="InterPro" id="IPR007219">
    <property type="entry name" value="XnlR_reg_dom"/>
</dbReference>
<keyword evidence="6" id="KW-0539">Nucleus</keyword>
<evidence type="ECO:0000313" key="10">
    <source>
        <dbReference type="Proteomes" id="UP000001745"/>
    </source>
</evidence>
<evidence type="ECO:0000313" key="9">
    <source>
        <dbReference type="EMBL" id="EED15590.1"/>
    </source>
</evidence>
<dbReference type="Proteomes" id="UP000001745">
    <property type="component" value="Unassembled WGS sequence"/>
</dbReference>
<dbReference type="AlphaFoldDB" id="B8MIS8"/>
<keyword evidence="10" id="KW-1185">Reference proteome</keyword>
<keyword evidence="4" id="KW-0238">DNA-binding</keyword>
<evidence type="ECO:0000256" key="2">
    <source>
        <dbReference type="ARBA" id="ARBA00022723"/>
    </source>
</evidence>
<dbReference type="SMART" id="SM00906">
    <property type="entry name" value="Fungal_trans"/>
    <property type="match status" value="1"/>
</dbReference>
<feature type="compositionally biased region" description="Polar residues" evidence="7">
    <location>
        <begin position="645"/>
        <end position="666"/>
    </location>
</feature>
<dbReference type="InterPro" id="IPR001138">
    <property type="entry name" value="Zn2Cys6_DnaBD"/>
</dbReference>
<dbReference type="Gene3D" id="4.10.240.10">
    <property type="entry name" value="Zn(2)-C6 fungal-type DNA-binding domain"/>
    <property type="match status" value="1"/>
</dbReference>
<dbReference type="SUPFAM" id="SSF57701">
    <property type="entry name" value="Zn2/Cys6 DNA-binding domain"/>
    <property type="match status" value="1"/>
</dbReference>
<evidence type="ECO:0000256" key="6">
    <source>
        <dbReference type="ARBA" id="ARBA00023242"/>
    </source>
</evidence>
<dbReference type="SMART" id="SM00066">
    <property type="entry name" value="GAL4"/>
    <property type="match status" value="1"/>
</dbReference>
<dbReference type="InParanoid" id="B8MIS8"/>
<feature type="region of interest" description="Disordered" evidence="7">
    <location>
        <begin position="635"/>
        <end position="678"/>
    </location>
</feature>
<keyword evidence="2" id="KW-0479">Metal-binding</keyword>
<protein>
    <recommendedName>
        <fullName evidence="8">Zn(2)-C6 fungal-type domain-containing protein</fullName>
    </recommendedName>
</protein>
<evidence type="ECO:0000256" key="7">
    <source>
        <dbReference type="SAM" id="MobiDB-lite"/>
    </source>
</evidence>